<dbReference type="RefSeq" id="WP_186948826.1">
    <property type="nucleotide sequence ID" value="NZ_JACOGF010000010.1"/>
</dbReference>
<dbReference type="SMART" id="SM01049">
    <property type="entry name" value="Cache_2"/>
    <property type="match status" value="1"/>
</dbReference>
<evidence type="ECO:0000256" key="3">
    <source>
        <dbReference type="ARBA" id="ARBA00022692"/>
    </source>
</evidence>
<evidence type="ECO:0000256" key="1">
    <source>
        <dbReference type="ARBA" id="ARBA00004651"/>
    </source>
</evidence>
<evidence type="ECO:0000256" key="2">
    <source>
        <dbReference type="ARBA" id="ARBA00022475"/>
    </source>
</evidence>
<evidence type="ECO:0000256" key="4">
    <source>
        <dbReference type="ARBA" id="ARBA00022989"/>
    </source>
</evidence>
<reference evidence="8 9" key="1">
    <citation type="submission" date="2020-08" db="EMBL/GenBank/DDBJ databases">
        <title>Novel species isolated from subtropical streams in China.</title>
        <authorList>
            <person name="Lu H."/>
        </authorList>
    </citation>
    <scope>NUCLEOTIDE SEQUENCE [LARGE SCALE GENOMIC DNA]</scope>
    <source>
        <strain evidence="8 9">CY18W</strain>
    </source>
</reference>
<keyword evidence="2" id="KW-1003">Cell membrane</keyword>
<evidence type="ECO:0000313" key="8">
    <source>
        <dbReference type="EMBL" id="MBC3919564.1"/>
    </source>
</evidence>
<comment type="subcellular location">
    <subcellularLocation>
        <location evidence="1">Cell membrane</location>
        <topology evidence="1">Multi-pass membrane protein</topology>
    </subcellularLocation>
</comment>
<evidence type="ECO:0000256" key="5">
    <source>
        <dbReference type="ARBA" id="ARBA00023136"/>
    </source>
</evidence>
<dbReference type="Proteomes" id="UP000650424">
    <property type="component" value="Unassembled WGS sequence"/>
</dbReference>
<dbReference type="InterPro" id="IPR033480">
    <property type="entry name" value="sCache_2"/>
</dbReference>
<feature type="chain" id="PRO_5047365995" evidence="6">
    <location>
        <begin position="25"/>
        <end position="153"/>
    </location>
</feature>
<keyword evidence="3" id="KW-0812">Transmembrane</keyword>
<keyword evidence="5" id="KW-0472">Membrane</keyword>
<keyword evidence="6" id="KW-0732">Signal</keyword>
<dbReference type="Pfam" id="PF17200">
    <property type="entry name" value="sCache_2"/>
    <property type="match status" value="1"/>
</dbReference>
<keyword evidence="4" id="KW-1133">Transmembrane helix</keyword>
<feature type="signal peptide" evidence="6">
    <location>
        <begin position="1"/>
        <end position="24"/>
    </location>
</feature>
<feature type="domain" description="Single Cache" evidence="7">
    <location>
        <begin position="23"/>
        <end position="104"/>
    </location>
</feature>
<gene>
    <name evidence="8" type="ORF">H8L32_18905</name>
</gene>
<sequence>MKFLKLLATLTTSLFFIQFQPAYAEDNPADAVAMVEKGLAYMQKNGKDALAQEINNKNPEFINGSIYLDMRGMDGAIIAHPVNPKLIGKNMLDLPDADGKYYRKDILTLAKTKGKGWVDYRYNNPVSKQIENKTTYIFRSNDVILEAGIYKGK</sequence>
<protein>
    <submittedName>
        <fullName evidence="8">Cache domain-containing protein</fullName>
    </submittedName>
</protein>
<evidence type="ECO:0000313" key="9">
    <source>
        <dbReference type="Proteomes" id="UP000650424"/>
    </source>
</evidence>
<organism evidence="8 9">
    <name type="scientific">Undibacterium hunanense</name>
    <dbReference type="NCBI Taxonomy" id="2762292"/>
    <lineage>
        <taxon>Bacteria</taxon>
        <taxon>Pseudomonadati</taxon>
        <taxon>Pseudomonadota</taxon>
        <taxon>Betaproteobacteria</taxon>
        <taxon>Burkholderiales</taxon>
        <taxon>Oxalobacteraceae</taxon>
        <taxon>Undibacterium</taxon>
    </lineage>
</organism>
<dbReference type="EMBL" id="JACOGF010000010">
    <property type="protein sequence ID" value="MBC3919564.1"/>
    <property type="molecule type" value="Genomic_DNA"/>
</dbReference>
<evidence type="ECO:0000256" key="6">
    <source>
        <dbReference type="SAM" id="SignalP"/>
    </source>
</evidence>
<dbReference type="Gene3D" id="3.30.450.20">
    <property type="entry name" value="PAS domain"/>
    <property type="match status" value="1"/>
</dbReference>
<proteinExistence type="predicted"/>
<comment type="caution">
    <text evidence="8">The sequence shown here is derived from an EMBL/GenBank/DDBJ whole genome shotgun (WGS) entry which is preliminary data.</text>
</comment>
<evidence type="ECO:0000259" key="7">
    <source>
        <dbReference type="SMART" id="SM01049"/>
    </source>
</evidence>
<accession>A0ABR6ZUK2</accession>
<name>A0ABR6ZUK2_9BURK</name>
<keyword evidence="9" id="KW-1185">Reference proteome</keyword>